<evidence type="ECO:0000256" key="3">
    <source>
        <dbReference type="ARBA" id="ARBA00022692"/>
    </source>
</evidence>
<evidence type="ECO:0000313" key="7">
    <source>
        <dbReference type="EMBL" id="PWR72023.1"/>
    </source>
</evidence>
<keyword evidence="4 6" id="KW-1133">Transmembrane helix</keyword>
<dbReference type="GO" id="GO:0016020">
    <property type="term" value="C:membrane"/>
    <property type="evidence" value="ECO:0007669"/>
    <property type="project" value="UniProtKB-SubCell"/>
</dbReference>
<dbReference type="AlphaFoldDB" id="A0A2V2N9T2"/>
<evidence type="ECO:0000256" key="2">
    <source>
        <dbReference type="ARBA" id="ARBA00009012"/>
    </source>
</evidence>
<organism evidence="7 8">
    <name type="scientific">Methanospirillum lacunae</name>
    <dbReference type="NCBI Taxonomy" id="668570"/>
    <lineage>
        <taxon>Archaea</taxon>
        <taxon>Methanobacteriati</taxon>
        <taxon>Methanobacteriota</taxon>
        <taxon>Stenosarchaea group</taxon>
        <taxon>Methanomicrobia</taxon>
        <taxon>Methanomicrobiales</taxon>
        <taxon>Methanospirillaceae</taxon>
        <taxon>Methanospirillum</taxon>
    </lineage>
</organism>
<sequence length="400" mass="41792">MIIPGRWQAFIAAIALTLLAPHMPPGMAGFFLILTSAFICVRMNDLALPVALFILGVLSFFGFVPAFVLCATVLIVATRELIFFYSGGRPVEYALALIGGLLVTALVIFYMTAGTWLSAVVGVTVAILLYAILQKKSYAITGELIGVALAMLLLENLEFQADLPLVATAAFISFGFAYFAYRLKTADIAGLFSAALVGILLIVFAGISWFMIMLAFFILGAAATRYQMEYKKSLHVEQESGGVRGYVNVFANGLVSVVAAVCFGVSHHPVFIAVYLGSVATAASDTVAGEIGVCSGRPYLITTLKPVDEGTNGGVSLTGEIAGLFAAAFIGACAVLLGVADIPVFIACVAGGFIGANIDSLIGEILENKKVIGNAGTNFLATLGGGVVTALLWVVLIPAF</sequence>
<dbReference type="EMBL" id="QGMY01000007">
    <property type="protein sequence ID" value="PWR72023.1"/>
    <property type="molecule type" value="Genomic_DNA"/>
</dbReference>
<name>A0A2V2N9T2_9EURY</name>
<dbReference type="PANTHER" id="PTHR13353">
    <property type="entry name" value="TRANSMEMBRANE PROTEIN 19"/>
    <property type="match status" value="1"/>
</dbReference>
<feature type="transmembrane region" description="Helical" evidence="6">
    <location>
        <begin position="193"/>
        <end position="223"/>
    </location>
</feature>
<dbReference type="InterPro" id="IPR002794">
    <property type="entry name" value="DUF92_TMEM19"/>
</dbReference>
<evidence type="ECO:0000256" key="6">
    <source>
        <dbReference type="SAM" id="Phobius"/>
    </source>
</evidence>
<evidence type="ECO:0000256" key="5">
    <source>
        <dbReference type="ARBA" id="ARBA00023136"/>
    </source>
</evidence>
<keyword evidence="8" id="KW-1185">Reference proteome</keyword>
<comment type="similarity">
    <text evidence="2">Belongs to the TMEM19 family.</text>
</comment>
<dbReference type="OrthoDB" id="28948at2157"/>
<dbReference type="GeneID" id="97548112"/>
<comment type="caution">
    <text evidence="7">The sequence shown here is derived from an EMBL/GenBank/DDBJ whole genome shotgun (WGS) entry which is preliminary data.</text>
</comment>
<keyword evidence="3 6" id="KW-0812">Transmembrane</keyword>
<proteinExistence type="inferred from homology"/>
<comment type="subcellular location">
    <subcellularLocation>
        <location evidence="1">Membrane</location>
        <topology evidence="1">Multi-pass membrane protein</topology>
    </subcellularLocation>
</comment>
<feature type="transmembrane region" description="Helical" evidence="6">
    <location>
        <begin position="163"/>
        <end position="181"/>
    </location>
</feature>
<feature type="transmembrane region" description="Helical" evidence="6">
    <location>
        <begin position="116"/>
        <end position="133"/>
    </location>
</feature>
<dbReference type="Pfam" id="PF01940">
    <property type="entry name" value="DUF92"/>
    <property type="match status" value="1"/>
</dbReference>
<feature type="transmembrane region" description="Helical" evidence="6">
    <location>
        <begin position="90"/>
        <end position="110"/>
    </location>
</feature>
<gene>
    <name evidence="7" type="ORF">DK846_08515</name>
</gene>
<accession>A0A2V2N9T2</accession>
<reference evidence="7 8" key="1">
    <citation type="submission" date="2018-05" db="EMBL/GenBank/DDBJ databases">
        <title>Draft genome of Methanospirillum lacunae Ki8-1.</title>
        <authorList>
            <person name="Dueholm M.S."/>
            <person name="Nielsen P.H."/>
            <person name="Bakmann L.F."/>
            <person name="Otzen D.E."/>
        </authorList>
    </citation>
    <scope>NUCLEOTIDE SEQUENCE [LARGE SCALE GENOMIC DNA]</scope>
    <source>
        <strain evidence="7 8">Ki8-1</strain>
    </source>
</reference>
<feature type="transmembrane region" description="Helical" evidence="6">
    <location>
        <begin position="243"/>
        <end position="265"/>
    </location>
</feature>
<protein>
    <submittedName>
        <fullName evidence="7">TIGR00297 family protein</fullName>
    </submittedName>
</protein>
<evidence type="ECO:0000256" key="4">
    <source>
        <dbReference type="ARBA" id="ARBA00022989"/>
    </source>
</evidence>
<dbReference type="RefSeq" id="WP_109968513.1">
    <property type="nucleotide sequence ID" value="NZ_CP176093.1"/>
</dbReference>
<dbReference type="Proteomes" id="UP000245657">
    <property type="component" value="Unassembled WGS sequence"/>
</dbReference>
<dbReference type="PANTHER" id="PTHR13353:SF5">
    <property type="entry name" value="TRANSMEMBRANE PROTEIN 19"/>
    <property type="match status" value="1"/>
</dbReference>
<feature type="transmembrane region" description="Helical" evidence="6">
    <location>
        <begin position="140"/>
        <end position="157"/>
    </location>
</feature>
<feature type="transmembrane region" description="Helical" evidence="6">
    <location>
        <begin position="47"/>
        <end position="78"/>
    </location>
</feature>
<feature type="transmembrane region" description="Helical" evidence="6">
    <location>
        <begin position="321"/>
        <end position="338"/>
    </location>
</feature>
<keyword evidence="5 6" id="KW-0472">Membrane</keyword>
<feature type="transmembrane region" description="Helical" evidence="6">
    <location>
        <begin position="378"/>
        <end position="399"/>
    </location>
</feature>
<dbReference type="NCBIfam" id="TIGR00297">
    <property type="entry name" value="TIGR00297 family protein"/>
    <property type="match status" value="1"/>
</dbReference>
<evidence type="ECO:0000313" key="8">
    <source>
        <dbReference type="Proteomes" id="UP000245657"/>
    </source>
</evidence>
<evidence type="ECO:0000256" key="1">
    <source>
        <dbReference type="ARBA" id="ARBA00004141"/>
    </source>
</evidence>